<dbReference type="Pfam" id="PF25368">
    <property type="entry name" value="PUB10_N"/>
    <property type="match status" value="1"/>
</dbReference>
<dbReference type="SUPFAM" id="SSF48371">
    <property type="entry name" value="ARM repeat"/>
    <property type="match status" value="1"/>
</dbReference>
<dbReference type="Pfam" id="PF04564">
    <property type="entry name" value="U-box"/>
    <property type="match status" value="1"/>
</dbReference>
<dbReference type="InterPro" id="IPR013083">
    <property type="entry name" value="Znf_RING/FYVE/PHD"/>
</dbReference>
<dbReference type="PROSITE" id="PS51698">
    <property type="entry name" value="U_BOX"/>
    <property type="match status" value="1"/>
</dbReference>
<dbReference type="InterPro" id="IPR045210">
    <property type="entry name" value="RING-Ubox_PUB"/>
</dbReference>
<dbReference type="EC" id="2.3.2.27" evidence="3"/>
<keyword evidence="5" id="KW-0677">Repeat</keyword>
<dbReference type="InterPro" id="IPR016024">
    <property type="entry name" value="ARM-type_fold"/>
</dbReference>
<dbReference type="GO" id="GO:0061630">
    <property type="term" value="F:ubiquitin protein ligase activity"/>
    <property type="evidence" value="ECO:0007669"/>
    <property type="project" value="UniProtKB-EC"/>
</dbReference>
<dbReference type="FunFam" id="3.30.40.10:FF:000562">
    <property type="entry name" value="RING-type E3 ubiquitin transferase"/>
    <property type="match status" value="1"/>
</dbReference>
<dbReference type="SMART" id="SM00504">
    <property type="entry name" value="Ubox"/>
    <property type="match status" value="1"/>
</dbReference>
<dbReference type="PANTHER" id="PTHR23315">
    <property type="entry name" value="U BOX DOMAIN-CONTAINING"/>
    <property type="match status" value="1"/>
</dbReference>
<dbReference type="PROSITE" id="PS50176">
    <property type="entry name" value="ARM_REPEAT"/>
    <property type="match status" value="1"/>
</dbReference>
<accession>A0AAD8KVG9</accession>
<evidence type="ECO:0000313" key="10">
    <source>
        <dbReference type="Proteomes" id="UP001229421"/>
    </source>
</evidence>
<dbReference type="AlphaFoldDB" id="A0AAD8KVG9"/>
<dbReference type="InterPro" id="IPR058678">
    <property type="entry name" value="ARM_PUB"/>
</dbReference>
<dbReference type="Pfam" id="PF25598">
    <property type="entry name" value="ARM_PUB"/>
    <property type="match status" value="1"/>
</dbReference>
<reference evidence="9" key="1">
    <citation type="journal article" date="2023" name="bioRxiv">
        <title>Improved chromosome-level genome assembly for marigold (Tagetes erecta).</title>
        <authorList>
            <person name="Jiang F."/>
            <person name="Yuan L."/>
            <person name="Wang S."/>
            <person name="Wang H."/>
            <person name="Xu D."/>
            <person name="Wang A."/>
            <person name="Fan W."/>
        </authorList>
    </citation>
    <scope>NUCLEOTIDE SEQUENCE</scope>
    <source>
        <strain evidence="9">WSJ</strain>
        <tissue evidence="9">Leaf</tissue>
    </source>
</reference>
<dbReference type="InterPro" id="IPR003613">
    <property type="entry name" value="Ubox_domain"/>
</dbReference>
<organism evidence="9 10">
    <name type="scientific">Tagetes erecta</name>
    <name type="common">African marigold</name>
    <dbReference type="NCBI Taxonomy" id="13708"/>
    <lineage>
        <taxon>Eukaryota</taxon>
        <taxon>Viridiplantae</taxon>
        <taxon>Streptophyta</taxon>
        <taxon>Embryophyta</taxon>
        <taxon>Tracheophyta</taxon>
        <taxon>Spermatophyta</taxon>
        <taxon>Magnoliopsida</taxon>
        <taxon>eudicotyledons</taxon>
        <taxon>Gunneridae</taxon>
        <taxon>Pentapetalae</taxon>
        <taxon>asterids</taxon>
        <taxon>campanulids</taxon>
        <taxon>Asterales</taxon>
        <taxon>Asteraceae</taxon>
        <taxon>Asteroideae</taxon>
        <taxon>Heliantheae alliance</taxon>
        <taxon>Tageteae</taxon>
        <taxon>Tagetes</taxon>
    </lineage>
</organism>
<dbReference type="Proteomes" id="UP001229421">
    <property type="component" value="Unassembled WGS sequence"/>
</dbReference>
<dbReference type="SMART" id="SM00185">
    <property type="entry name" value="ARM"/>
    <property type="match status" value="2"/>
</dbReference>
<evidence type="ECO:0000256" key="4">
    <source>
        <dbReference type="ARBA" id="ARBA00022679"/>
    </source>
</evidence>
<evidence type="ECO:0000256" key="7">
    <source>
        <dbReference type="PROSITE-ProRule" id="PRU00259"/>
    </source>
</evidence>
<dbReference type="CDD" id="cd16664">
    <property type="entry name" value="RING-Ubox_PUB"/>
    <property type="match status" value="1"/>
</dbReference>
<keyword evidence="6" id="KW-0833">Ubl conjugation pathway</keyword>
<comment type="pathway">
    <text evidence="2">Protein modification; protein ubiquitination.</text>
</comment>
<dbReference type="Gene3D" id="1.20.930.20">
    <property type="entry name" value="Adaptor protein Cbl, N-terminal domain"/>
    <property type="match status" value="1"/>
</dbReference>
<dbReference type="InterPro" id="IPR000225">
    <property type="entry name" value="Armadillo"/>
</dbReference>
<dbReference type="InterPro" id="IPR057623">
    <property type="entry name" value="PUB12-19-like_N"/>
</dbReference>
<name>A0AAD8KVG9_TARER</name>
<dbReference type="SUPFAM" id="SSF57850">
    <property type="entry name" value="RING/U-box"/>
    <property type="match status" value="1"/>
</dbReference>
<dbReference type="Gene3D" id="1.25.10.10">
    <property type="entry name" value="Leucine-rich Repeat Variant"/>
    <property type="match status" value="1"/>
</dbReference>
<dbReference type="PANTHER" id="PTHR23315:SF63">
    <property type="entry name" value="U-BOX DOMAIN-CONTAINING PROTEIN 16"/>
    <property type="match status" value="1"/>
</dbReference>
<protein>
    <recommendedName>
        <fullName evidence="3">RING-type E3 ubiquitin transferase</fullName>
        <ecNumber evidence="3">2.3.2.27</ecNumber>
    </recommendedName>
</protein>
<evidence type="ECO:0000256" key="3">
    <source>
        <dbReference type="ARBA" id="ARBA00012483"/>
    </source>
</evidence>
<comment type="caution">
    <text evidence="9">The sequence shown here is derived from an EMBL/GenBank/DDBJ whole genome shotgun (WGS) entry which is preliminary data.</text>
</comment>
<sequence>MAVSPETLPPKKKRTTAMNSDERLLRSLLIRSKQTSSLNPIPFVLYRNSNSIIHKTKLLTLLLEDLVVDRDVKCFPASAILCFEELFIVLQSIKTLIEDCCNGSKLWLLIQQQSVANKFHELTLELSTLIDIFPVKEMNLSHDVEELVDLIRKQCSKTVDLIDQKDIDLRNDVVLKLDRIKREIVPQQSKLKEIFNRLQMNDSVTCTDEIQILEEEVRNQSDEKSKAEIVSLIGLVRYAKCVLYGESSPRTTAVRRKKSSSSDVPVPADFRCPITLDLMRDPVVVATGQTYDRSSINLWIESGHSTCPKTGQTLNHTDMIPNCALRNLIVMWCREHRIPFESTEAKENVNGVTMNKTLIEATKMTVSFLLQKAKASQLETANRFVSELRALAKTDSNSRACIAEADGLPLLVKFLGSEHPNLQVNAVTTILNLSILEANKSRIVETDGVLNGVIEVLRTGATWEAKGNAAATIFSLTGVHAYRKKLGRKTRVIKGLMELAKNGPISSKRDALVAILNLAGDREAVAKLLEVGVVEMASEVMDGLPEEGVTVLEAVVKKGGLAAITAAFPVIRKLATILRDGTERAQESAAATLVNICRKGGLEIVSELAAIPGIERVIWEVMGMGTGRGRRKAATLLRILRRWAAGLYGNATAAYSTAGASSTTTTALVLPG</sequence>
<feature type="repeat" description="ARM" evidence="7">
    <location>
        <begin position="406"/>
        <end position="448"/>
    </location>
</feature>
<evidence type="ECO:0000256" key="2">
    <source>
        <dbReference type="ARBA" id="ARBA00004906"/>
    </source>
</evidence>
<evidence type="ECO:0000256" key="1">
    <source>
        <dbReference type="ARBA" id="ARBA00000900"/>
    </source>
</evidence>
<dbReference type="InterPro" id="IPR036537">
    <property type="entry name" value="Adaptor_Cbl_N_dom_sf"/>
</dbReference>
<comment type="catalytic activity">
    <reaction evidence="1">
        <text>S-ubiquitinyl-[E2 ubiquitin-conjugating enzyme]-L-cysteine + [acceptor protein]-L-lysine = [E2 ubiquitin-conjugating enzyme]-L-cysteine + N(6)-ubiquitinyl-[acceptor protein]-L-lysine.</text>
        <dbReference type="EC" id="2.3.2.27"/>
    </reaction>
</comment>
<gene>
    <name evidence="9" type="ORF">QVD17_15179</name>
</gene>
<evidence type="ECO:0000313" key="9">
    <source>
        <dbReference type="EMBL" id="KAK1426505.1"/>
    </source>
</evidence>
<proteinExistence type="predicted"/>
<keyword evidence="4" id="KW-0808">Transferase</keyword>
<evidence type="ECO:0000256" key="6">
    <source>
        <dbReference type="ARBA" id="ARBA00022786"/>
    </source>
</evidence>
<dbReference type="GO" id="GO:0007166">
    <property type="term" value="P:cell surface receptor signaling pathway"/>
    <property type="evidence" value="ECO:0007669"/>
    <property type="project" value="InterPro"/>
</dbReference>
<evidence type="ECO:0000259" key="8">
    <source>
        <dbReference type="PROSITE" id="PS51698"/>
    </source>
</evidence>
<dbReference type="Gene3D" id="3.30.40.10">
    <property type="entry name" value="Zinc/RING finger domain, C3HC4 (zinc finger)"/>
    <property type="match status" value="1"/>
</dbReference>
<keyword evidence="10" id="KW-1185">Reference proteome</keyword>
<dbReference type="EMBL" id="JAUHHV010000004">
    <property type="protein sequence ID" value="KAK1426505.1"/>
    <property type="molecule type" value="Genomic_DNA"/>
</dbReference>
<evidence type="ECO:0000256" key="5">
    <source>
        <dbReference type="ARBA" id="ARBA00022737"/>
    </source>
</evidence>
<dbReference type="GO" id="GO:0016567">
    <property type="term" value="P:protein ubiquitination"/>
    <property type="evidence" value="ECO:0007669"/>
    <property type="project" value="InterPro"/>
</dbReference>
<dbReference type="InterPro" id="IPR011989">
    <property type="entry name" value="ARM-like"/>
</dbReference>
<feature type="domain" description="U-box" evidence="8">
    <location>
        <begin position="265"/>
        <end position="339"/>
    </location>
</feature>